<reference evidence="1" key="1">
    <citation type="journal article" date="2014" name="Front. Microbiol.">
        <title>High frequency of phylogenetically diverse reductive dehalogenase-homologous genes in deep subseafloor sedimentary metagenomes.</title>
        <authorList>
            <person name="Kawai M."/>
            <person name="Futagami T."/>
            <person name="Toyoda A."/>
            <person name="Takaki Y."/>
            <person name="Nishi S."/>
            <person name="Hori S."/>
            <person name="Arai W."/>
            <person name="Tsubouchi T."/>
            <person name="Morono Y."/>
            <person name="Uchiyama I."/>
            <person name="Ito T."/>
            <person name="Fujiyama A."/>
            <person name="Inagaki F."/>
            <person name="Takami H."/>
        </authorList>
    </citation>
    <scope>NUCLEOTIDE SEQUENCE</scope>
    <source>
        <strain evidence="1">Expedition CK06-06</strain>
    </source>
</reference>
<proteinExistence type="predicted"/>
<accession>X0Y0H6</accession>
<organism evidence="1">
    <name type="scientific">marine sediment metagenome</name>
    <dbReference type="NCBI Taxonomy" id="412755"/>
    <lineage>
        <taxon>unclassified sequences</taxon>
        <taxon>metagenomes</taxon>
        <taxon>ecological metagenomes</taxon>
    </lineage>
</organism>
<feature type="non-terminal residue" evidence="1">
    <location>
        <position position="1"/>
    </location>
</feature>
<protein>
    <submittedName>
        <fullName evidence="1">Uncharacterized protein</fullName>
    </submittedName>
</protein>
<name>X0Y0H6_9ZZZZ</name>
<sequence length="79" mass="9623">GSEVMHCRGRAVATKQWVIECRSKWFNDPWGEWKFERGGSKDPYKFDYEWAYDMLQYHKERHDHPGPGNIQFEYRVKLI</sequence>
<evidence type="ECO:0000313" key="1">
    <source>
        <dbReference type="EMBL" id="GAG40877.1"/>
    </source>
</evidence>
<comment type="caution">
    <text evidence="1">The sequence shown here is derived from an EMBL/GenBank/DDBJ whole genome shotgun (WGS) entry which is preliminary data.</text>
</comment>
<gene>
    <name evidence="1" type="ORF">S01H1_64175</name>
</gene>
<dbReference type="EMBL" id="BARS01042284">
    <property type="protein sequence ID" value="GAG40877.1"/>
    <property type="molecule type" value="Genomic_DNA"/>
</dbReference>
<dbReference type="AlphaFoldDB" id="X0Y0H6"/>